<dbReference type="HOGENOM" id="CLU_161367_0_0_6"/>
<evidence type="ECO:0000256" key="1">
    <source>
        <dbReference type="SAM" id="Phobius"/>
    </source>
</evidence>
<dbReference type="InterPro" id="IPR021333">
    <property type="entry name" value="DUF2946"/>
</dbReference>
<keyword evidence="1" id="KW-0812">Transmembrane</keyword>
<dbReference type="EMBL" id="CP000926">
    <property type="protein sequence ID" value="ABY99070.1"/>
    <property type="molecule type" value="Genomic_DNA"/>
</dbReference>
<dbReference type="Proteomes" id="UP000002157">
    <property type="component" value="Chromosome"/>
</dbReference>
<proteinExistence type="predicted"/>
<organism evidence="2 3">
    <name type="scientific">Pseudomonas putida (strain GB-1)</name>
    <dbReference type="NCBI Taxonomy" id="76869"/>
    <lineage>
        <taxon>Bacteria</taxon>
        <taxon>Pseudomonadati</taxon>
        <taxon>Pseudomonadota</taxon>
        <taxon>Gammaproteobacteria</taxon>
        <taxon>Pseudomonadales</taxon>
        <taxon>Pseudomonadaceae</taxon>
        <taxon>Pseudomonas</taxon>
    </lineage>
</organism>
<dbReference type="eggNOG" id="ENOG50347D5">
    <property type="taxonomic scope" value="Bacteria"/>
</dbReference>
<reference evidence="2 3" key="1">
    <citation type="submission" date="2008-01" db="EMBL/GenBank/DDBJ databases">
        <title>Complete sequence of Pseudomonas putida GB-1.</title>
        <authorList>
            <consortium name="US DOE Joint Genome Institute"/>
            <person name="Copeland A."/>
            <person name="Lucas S."/>
            <person name="Lapidus A."/>
            <person name="Barry K."/>
            <person name="Glavina del Rio T."/>
            <person name="Dalin E."/>
            <person name="Tice H."/>
            <person name="Pitluck S."/>
            <person name="Bruce D."/>
            <person name="Goodwin L."/>
            <person name="Chertkov O."/>
            <person name="Brettin T."/>
            <person name="Detter J.C."/>
            <person name="Han C."/>
            <person name="Kuske C.R."/>
            <person name="Schmutz J."/>
            <person name="Larimer F."/>
            <person name="Land M."/>
            <person name="Hauser L."/>
            <person name="Kyrpides N."/>
            <person name="Kim E."/>
            <person name="McCarthy J.K."/>
            <person name="Richardson P."/>
        </authorList>
    </citation>
    <scope>NUCLEOTIDE SEQUENCE [LARGE SCALE GENOMIC DNA]</scope>
    <source>
        <strain evidence="2 3">GB-1</strain>
    </source>
</reference>
<keyword evidence="1" id="KW-0472">Membrane</keyword>
<gene>
    <name evidence="2" type="ordered locus">PputGB1_3178</name>
</gene>
<protein>
    <recommendedName>
        <fullName evidence="4">DUF2946 domain-containing protein</fullName>
    </recommendedName>
</protein>
<evidence type="ECO:0008006" key="4">
    <source>
        <dbReference type="Google" id="ProtNLM"/>
    </source>
</evidence>
<dbReference type="RefSeq" id="WP_012272799.1">
    <property type="nucleotide sequence ID" value="NC_010322.1"/>
</dbReference>
<dbReference type="AlphaFoldDB" id="B0KHI8"/>
<accession>B0KHI8</accession>
<sequence>MLELPAMDRCTGNRPLIAWALYFSVLFNVLCCGLGHGQALGLALNGLGGGFCSLANDISTSQAQQHGTSSTADWSNLFACPTCTANFLTLVFLLGVAWLLSCVNPRRFCSEVRSQAPPRYCWPTANPRASPF</sequence>
<feature type="transmembrane region" description="Helical" evidence="1">
    <location>
        <begin position="16"/>
        <end position="37"/>
    </location>
</feature>
<name>B0KHI8_PSEPG</name>
<dbReference type="Pfam" id="PF11162">
    <property type="entry name" value="DUF2946"/>
    <property type="match status" value="1"/>
</dbReference>
<dbReference type="KEGG" id="ppg:PputGB1_3178"/>
<feature type="transmembrane region" description="Helical" evidence="1">
    <location>
        <begin position="84"/>
        <end position="103"/>
    </location>
</feature>
<evidence type="ECO:0000313" key="2">
    <source>
        <dbReference type="EMBL" id="ABY99070.1"/>
    </source>
</evidence>
<evidence type="ECO:0000313" key="3">
    <source>
        <dbReference type="Proteomes" id="UP000002157"/>
    </source>
</evidence>
<keyword evidence="1" id="KW-1133">Transmembrane helix</keyword>